<accession>A0A2D0MXZ2</accession>
<dbReference type="AlphaFoldDB" id="A0A2D0MXZ2"/>
<evidence type="ECO:0000313" key="2">
    <source>
        <dbReference type="Proteomes" id="UP000223913"/>
    </source>
</evidence>
<comment type="caution">
    <text evidence="1">The sequence shown here is derived from an EMBL/GenBank/DDBJ whole genome shotgun (WGS) entry which is preliminary data.</text>
</comment>
<proteinExistence type="predicted"/>
<evidence type="ECO:0000313" key="1">
    <source>
        <dbReference type="EMBL" id="PHN01087.1"/>
    </source>
</evidence>
<organism evidence="1 2">
    <name type="scientific">Flavilitoribacter nigricans (strain ATCC 23147 / DSM 23189 / NBRC 102662 / NCIMB 1420 / SS-2)</name>
    <name type="common">Lewinella nigricans</name>
    <dbReference type="NCBI Taxonomy" id="1122177"/>
    <lineage>
        <taxon>Bacteria</taxon>
        <taxon>Pseudomonadati</taxon>
        <taxon>Bacteroidota</taxon>
        <taxon>Saprospiria</taxon>
        <taxon>Saprospirales</taxon>
        <taxon>Lewinellaceae</taxon>
        <taxon>Flavilitoribacter</taxon>
    </lineage>
</organism>
<reference evidence="1 2" key="1">
    <citation type="submission" date="2017-10" db="EMBL/GenBank/DDBJ databases">
        <title>The draft genome sequence of Lewinella nigricans NBRC 102662.</title>
        <authorList>
            <person name="Wang K."/>
        </authorList>
    </citation>
    <scope>NUCLEOTIDE SEQUENCE [LARGE SCALE GENOMIC DNA]</scope>
    <source>
        <strain evidence="1 2">NBRC 102662</strain>
    </source>
</reference>
<sequence>MNNIKRTLKKFLFHSIAYKVLSFRRLIYKLVTFFKHHLDAYRWDKPLSFVEIFALKSAKRPQCFCFPASSNNSKKT</sequence>
<dbReference type="EMBL" id="PDUD01000064">
    <property type="protein sequence ID" value="PHN01087.1"/>
    <property type="molecule type" value="Genomic_DNA"/>
</dbReference>
<name>A0A2D0MXZ2_FLAN2</name>
<keyword evidence="2" id="KW-1185">Reference proteome</keyword>
<dbReference type="Proteomes" id="UP000223913">
    <property type="component" value="Unassembled WGS sequence"/>
</dbReference>
<protein>
    <submittedName>
        <fullName evidence="1">Uncharacterized protein</fullName>
    </submittedName>
</protein>
<gene>
    <name evidence="1" type="ORF">CRP01_39090</name>
</gene>